<feature type="region of interest" description="Disordered" evidence="1">
    <location>
        <begin position="207"/>
        <end position="242"/>
    </location>
</feature>
<protein>
    <submittedName>
        <fullName evidence="3">Uncharacterized protein</fullName>
    </submittedName>
</protein>
<comment type="caution">
    <text evidence="3">The sequence shown here is derived from an EMBL/GenBank/DDBJ whole genome shotgun (WGS) entry which is preliminary data.</text>
</comment>
<feature type="signal peptide" evidence="2">
    <location>
        <begin position="1"/>
        <end position="17"/>
    </location>
</feature>
<feature type="region of interest" description="Disordered" evidence="1">
    <location>
        <begin position="58"/>
        <end position="85"/>
    </location>
</feature>
<dbReference type="OrthoDB" id="10031330at2759"/>
<feature type="compositionally biased region" description="Low complexity" evidence="1">
    <location>
        <begin position="211"/>
        <end position="220"/>
    </location>
</feature>
<evidence type="ECO:0000313" key="4">
    <source>
        <dbReference type="Proteomes" id="UP000324222"/>
    </source>
</evidence>
<feature type="chain" id="PRO_5022743118" evidence="2">
    <location>
        <begin position="18"/>
        <end position="278"/>
    </location>
</feature>
<dbReference type="EMBL" id="VSRR010118378">
    <property type="protein sequence ID" value="MPC99442.1"/>
    <property type="molecule type" value="Genomic_DNA"/>
</dbReference>
<organism evidence="3 4">
    <name type="scientific">Portunus trituberculatus</name>
    <name type="common">Swimming crab</name>
    <name type="synonym">Neptunus trituberculatus</name>
    <dbReference type="NCBI Taxonomy" id="210409"/>
    <lineage>
        <taxon>Eukaryota</taxon>
        <taxon>Metazoa</taxon>
        <taxon>Ecdysozoa</taxon>
        <taxon>Arthropoda</taxon>
        <taxon>Crustacea</taxon>
        <taxon>Multicrustacea</taxon>
        <taxon>Malacostraca</taxon>
        <taxon>Eumalacostraca</taxon>
        <taxon>Eucarida</taxon>
        <taxon>Decapoda</taxon>
        <taxon>Pleocyemata</taxon>
        <taxon>Brachyura</taxon>
        <taxon>Eubrachyura</taxon>
        <taxon>Portunoidea</taxon>
        <taxon>Portunidae</taxon>
        <taxon>Portuninae</taxon>
        <taxon>Portunus</taxon>
    </lineage>
</organism>
<evidence type="ECO:0000256" key="1">
    <source>
        <dbReference type="SAM" id="MobiDB-lite"/>
    </source>
</evidence>
<gene>
    <name evidence="3" type="ORF">E2C01_094855</name>
</gene>
<feature type="compositionally biased region" description="Polar residues" evidence="1">
    <location>
        <begin position="121"/>
        <end position="132"/>
    </location>
</feature>
<accession>A0A5B7JTL1</accession>
<name>A0A5B7JTL1_PORTR</name>
<dbReference type="Proteomes" id="UP000324222">
    <property type="component" value="Unassembled WGS sequence"/>
</dbReference>
<keyword evidence="2" id="KW-0732">Signal</keyword>
<proteinExistence type="predicted"/>
<sequence>MCASLPTFVLCLTVCVSFQVLPRRGVLRRALGLMRRTALVWRRMMKPDMGEIQRMSPTCVKGEDSAPGGHPEAENVPPPGTPALSNGEEVAAVAARLGMSPLKVSVANEGRRASPLYKGASQPSSATRTLPPTSAARALPPGPAACSLRKPMLILRRLDPKQMWRKSDIEEMGLNDACAKRIRRELARCKRNCRRRYLRKVGRMSLKKAPRTTTVQPPQTTRRRRRRVAAKEAASGSPPLEEPAAAAAAAAAGELLMLLLLLLTVVTCLEPLAALSCR</sequence>
<evidence type="ECO:0000313" key="3">
    <source>
        <dbReference type="EMBL" id="MPC99442.1"/>
    </source>
</evidence>
<keyword evidence="4" id="KW-1185">Reference proteome</keyword>
<dbReference type="AlphaFoldDB" id="A0A5B7JTL1"/>
<evidence type="ECO:0000256" key="2">
    <source>
        <dbReference type="SAM" id="SignalP"/>
    </source>
</evidence>
<feature type="region of interest" description="Disordered" evidence="1">
    <location>
        <begin position="113"/>
        <end position="143"/>
    </location>
</feature>
<reference evidence="3 4" key="1">
    <citation type="submission" date="2019-05" db="EMBL/GenBank/DDBJ databases">
        <title>Another draft genome of Portunus trituberculatus and its Hox gene families provides insights of decapod evolution.</title>
        <authorList>
            <person name="Jeong J.-H."/>
            <person name="Song I."/>
            <person name="Kim S."/>
            <person name="Choi T."/>
            <person name="Kim D."/>
            <person name="Ryu S."/>
            <person name="Kim W."/>
        </authorList>
    </citation>
    <scope>NUCLEOTIDE SEQUENCE [LARGE SCALE GENOMIC DNA]</scope>
    <source>
        <tissue evidence="3">Muscle</tissue>
    </source>
</reference>
<feature type="compositionally biased region" description="Low complexity" evidence="1">
    <location>
        <begin position="232"/>
        <end position="242"/>
    </location>
</feature>